<gene>
    <name evidence="1" type="ORF">C0V82_10185</name>
</gene>
<dbReference type="InterPro" id="IPR025365">
    <property type="entry name" value="DUF4269"/>
</dbReference>
<reference evidence="1 2" key="1">
    <citation type="submission" date="2017-12" db="EMBL/GenBank/DDBJ databases">
        <title>Genomes of bacteria within cyanobacterial aggregates.</title>
        <authorList>
            <person name="Cai H."/>
        </authorList>
    </citation>
    <scope>NUCLEOTIDE SEQUENCE [LARGE SCALE GENOMIC DNA]</scope>
    <source>
        <strain evidence="1 2">TH16</strain>
    </source>
</reference>
<dbReference type="Proteomes" id="UP000234752">
    <property type="component" value="Chromosome eg_1"/>
</dbReference>
<keyword evidence="2" id="KW-1185">Reference proteome</keyword>
<dbReference type="KEGG" id="ncb:C0V82_10185"/>
<dbReference type="OrthoDB" id="6402248at2"/>
<dbReference type="AlphaFoldDB" id="A0A2K9NBS1"/>
<sequence>MPNGLPDFRDWSFLAHGSEDQRRAFAILSQHRPFDRLKGADSALVGTFPIDIAVDGSDLDILVAAAPARFAAVLDAGFGLEAGYTRRQTQVTDGPALVAAFALDGLPVEIFVQDVPLERQMGWRHMLVEARLLSLDPSLRPAIRALKQAGMKTEPAFAHMLHLPGDPYRALLTLEAHNDTALIQLLSQRRSAMPKQG</sequence>
<evidence type="ECO:0000313" key="2">
    <source>
        <dbReference type="Proteomes" id="UP000234752"/>
    </source>
</evidence>
<protein>
    <submittedName>
        <fullName evidence="1">DUF4269 domain-containing protein</fullName>
    </submittedName>
</protein>
<evidence type="ECO:0000313" key="1">
    <source>
        <dbReference type="EMBL" id="AUN30564.1"/>
    </source>
</evidence>
<dbReference type="Pfam" id="PF14091">
    <property type="entry name" value="DUF4269"/>
    <property type="match status" value="1"/>
</dbReference>
<accession>A0A2K9NBS1</accession>
<name>A0A2K9NBS1_9PROT</name>
<dbReference type="RefSeq" id="WP_102112246.1">
    <property type="nucleotide sequence ID" value="NZ_BMGN01000002.1"/>
</dbReference>
<proteinExistence type="predicted"/>
<dbReference type="EMBL" id="CP025611">
    <property type="protein sequence ID" value="AUN30564.1"/>
    <property type="molecule type" value="Genomic_DNA"/>
</dbReference>
<organism evidence="1 2">
    <name type="scientific">Niveispirillum cyanobacteriorum</name>
    <dbReference type="NCBI Taxonomy" id="1612173"/>
    <lineage>
        <taxon>Bacteria</taxon>
        <taxon>Pseudomonadati</taxon>
        <taxon>Pseudomonadota</taxon>
        <taxon>Alphaproteobacteria</taxon>
        <taxon>Rhodospirillales</taxon>
        <taxon>Azospirillaceae</taxon>
        <taxon>Niveispirillum</taxon>
    </lineage>
</organism>